<dbReference type="Proteomes" id="UP000799424">
    <property type="component" value="Unassembled WGS sequence"/>
</dbReference>
<evidence type="ECO:0000313" key="2">
    <source>
        <dbReference type="EMBL" id="KAF2822535.1"/>
    </source>
</evidence>
<feature type="region of interest" description="Disordered" evidence="1">
    <location>
        <begin position="57"/>
        <end position="99"/>
    </location>
</feature>
<name>A0A6A6ZQK5_9PLEO</name>
<organism evidence="2 3">
    <name type="scientific">Ophiobolus disseminans</name>
    <dbReference type="NCBI Taxonomy" id="1469910"/>
    <lineage>
        <taxon>Eukaryota</taxon>
        <taxon>Fungi</taxon>
        <taxon>Dikarya</taxon>
        <taxon>Ascomycota</taxon>
        <taxon>Pezizomycotina</taxon>
        <taxon>Dothideomycetes</taxon>
        <taxon>Pleosporomycetidae</taxon>
        <taxon>Pleosporales</taxon>
        <taxon>Pleosporineae</taxon>
        <taxon>Phaeosphaeriaceae</taxon>
        <taxon>Ophiobolus</taxon>
    </lineage>
</organism>
<sequence length="268" mass="30148">MPTLDTSRGSMPSPRTPSHKKFSLFRRFSRRTSDEHISTTNHDAYNAVVRPPARLHKRNTESAPPLSPPLSPARSKNDSLLDLKRSPSPHLTKDKAYRKDRTITYTQRFEIPQVVRERLSRESSSSSKASTSSQRVQANAIATKPWPSTPHTQIKVAKWDVFLPPAQVHGLYLGYLPQEMSDKWFVYSEGPDTMGKLKVHFHRSWTGAKIAELFVVMDVKGEGAGKIVGIKWNAGDDVGAGRMSGEEAKYLVRTTVRWVLGIELEEGR</sequence>
<dbReference type="AlphaFoldDB" id="A0A6A6ZQK5"/>
<feature type="region of interest" description="Disordered" evidence="1">
    <location>
        <begin position="30"/>
        <end position="49"/>
    </location>
</feature>
<proteinExistence type="predicted"/>
<feature type="compositionally biased region" description="Polar residues" evidence="1">
    <location>
        <begin position="1"/>
        <end position="10"/>
    </location>
</feature>
<feature type="compositionally biased region" description="Basic and acidic residues" evidence="1">
    <location>
        <begin position="75"/>
        <end position="99"/>
    </location>
</feature>
<feature type="region of interest" description="Disordered" evidence="1">
    <location>
        <begin position="1"/>
        <end position="25"/>
    </location>
</feature>
<evidence type="ECO:0000256" key="1">
    <source>
        <dbReference type="SAM" id="MobiDB-lite"/>
    </source>
</evidence>
<accession>A0A6A6ZQK5</accession>
<reference evidence="2" key="1">
    <citation type="journal article" date="2020" name="Stud. Mycol.">
        <title>101 Dothideomycetes genomes: a test case for predicting lifestyles and emergence of pathogens.</title>
        <authorList>
            <person name="Haridas S."/>
            <person name="Albert R."/>
            <person name="Binder M."/>
            <person name="Bloem J."/>
            <person name="Labutti K."/>
            <person name="Salamov A."/>
            <person name="Andreopoulos B."/>
            <person name="Baker S."/>
            <person name="Barry K."/>
            <person name="Bills G."/>
            <person name="Bluhm B."/>
            <person name="Cannon C."/>
            <person name="Castanera R."/>
            <person name="Culley D."/>
            <person name="Daum C."/>
            <person name="Ezra D."/>
            <person name="Gonzalez J."/>
            <person name="Henrissat B."/>
            <person name="Kuo A."/>
            <person name="Liang C."/>
            <person name="Lipzen A."/>
            <person name="Lutzoni F."/>
            <person name="Magnuson J."/>
            <person name="Mondo S."/>
            <person name="Nolan M."/>
            <person name="Ohm R."/>
            <person name="Pangilinan J."/>
            <person name="Park H.-J."/>
            <person name="Ramirez L."/>
            <person name="Alfaro M."/>
            <person name="Sun H."/>
            <person name="Tritt A."/>
            <person name="Yoshinaga Y."/>
            <person name="Zwiers L.-H."/>
            <person name="Turgeon B."/>
            <person name="Goodwin S."/>
            <person name="Spatafora J."/>
            <person name="Crous P."/>
            <person name="Grigoriev I."/>
        </authorList>
    </citation>
    <scope>NUCLEOTIDE SEQUENCE</scope>
    <source>
        <strain evidence="2">CBS 113818</strain>
    </source>
</reference>
<keyword evidence="3" id="KW-1185">Reference proteome</keyword>
<protein>
    <submittedName>
        <fullName evidence="2">Uncharacterized protein</fullName>
    </submittedName>
</protein>
<dbReference type="EMBL" id="MU006234">
    <property type="protein sequence ID" value="KAF2822535.1"/>
    <property type="molecule type" value="Genomic_DNA"/>
</dbReference>
<dbReference type="OrthoDB" id="4521980at2759"/>
<gene>
    <name evidence="2" type="ORF">CC86DRAFT_373027</name>
</gene>
<evidence type="ECO:0000313" key="3">
    <source>
        <dbReference type="Proteomes" id="UP000799424"/>
    </source>
</evidence>
<feature type="region of interest" description="Disordered" evidence="1">
    <location>
        <begin position="116"/>
        <end position="137"/>
    </location>
</feature>
<feature type="compositionally biased region" description="Low complexity" evidence="1">
    <location>
        <begin position="122"/>
        <end position="133"/>
    </location>
</feature>